<evidence type="ECO:0000313" key="5">
    <source>
        <dbReference type="Proteomes" id="UP000765509"/>
    </source>
</evidence>
<organism evidence="4 5">
    <name type="scientific">Austropuccinia psidii MF-1</name>
    <dbReference type="NCBI Taxonomy" id="1389203"/>
    <lineage>
        <taxon>Eukaryota</taxon>
        <taxon>Fungi</taxon>
        <taxon>Dikarya</taxon>
        <taxon>Basidiomycota</taxon>
        <taxon>Pucciniomycotina</taxon>
        <taxon>Pucciniomycetes</taxon>
        <taxon>Pucciniales</taxon>
        <taxon>Sphaerophragmiaceae</taxon>
        <taxon>Austropuccinia</taxon>
    </lineage>
</organism>
<keyword evidence="5" id="KW-1185">Reference proteome</keyword>
<evidence type="ECO:0000313" key="4">
    <source>
        <dbReference type="EMBL" id="MBW0481434.1"/>
    </source>
</evidence>
<dbReference type="InterPro" id="IPR057670">
    <property type="entry name" value="SH3_retrovirus"/>
</dbReference>
<dbReference type="InterPro" id="IPR043502">
    <property type="entry name" value="DNA/RNA_pol_sf"/>
</dbReference>
<dbReference type="OrthoDB" id="3344688at2759"/>
<feature type="domain" description="Retroviral polymerase SH3-like" evidence="3">
    <location>
        <begin position="39"/>
        <end position="97"/>
    </location>
</feature>
<feature type="compositionally biased region" description="Low complexity" evidence="1">
    <location>
        <begin position="154"/>
        <end position="164"/>
    </location>
</feature>
<dbReference type="EMBL" id="AVOT02006390">
    <property type="protein sequence ID" value="MBW0481434.1"/>
    <property type="molecule type" value="Genomic_DNA"/>
</dbReference>
<sequence length="653" mass="72642">MAAYVLNQTPIASINYLTTISLWDSLKSQNISTLHPFGCTAIMHRSKANRTSKVDTTGICCMLIGIEDGHKNFRLFEPNSKNIYITHDCVFLDSEAFWPKFVSNHSSPSNLTDFPSIHSTTEDYSESPVPLLSAPNKPNTENAHHSSYPDESLSSTTSPIIPSSGEQPCPVDDTCPPTQHPSPPPNVPKGWIFDFVPNEAPNNIESTITSKNIVLGKRKSQPPSRFAGVVEGLDFHDTFSPTGHLATLRFLLGYCAEKDLNLHEMDVKTAFLHGDLDEVIHISLPEGYQPSGSGDLCLRLKKSLYGLSQSPRNWYLKIKTFFLTAGFRPSAADPCLFIKDSANPCFVFIHVDDLVIDGANIDSFQAEINSTFDMKDLGELKFVLGMKVTRNRNLCLIFLTQELYINKILHTFKMNYCKPASTPQVPSSSLEPAPSSLASEEISINYCRAIGLLNYLVTCTRPDLAFSASCLSQLLNNPGREHELAFMHVLRYLRGTSTWGITLGRVGDNSVISAFCDSDWGSNYNSRSFSGSFLFLHGPVGWKMSKQEVVSLSSTKAEYRSISNCFQDLCWLLELVLDFGLAISANLFYDNQGALALLKNPLYQHQTRHIKLCLHWCRQILDEGTICVFYIPSRDMLADLLTKALPKATHAAH</sequence>
<proteinExistence type="predicted"/>
<dbReference type="Proteomes" id="UP000765509">
    <property type="component" value="Unassembled WGS sequence"/>
</dbReference>
<feature type="region of interest" description="Disordered" evidence="1">
    <location>
        <begin position="113"/>
        <end position="189"/>
    </location>
</feature>
<dbReference type="InterPro" id="IPR013103">
    <property type="entry name" value="RVT_2"/>
</dbReference>
<protein>
    <recommendedName>
        <fullName evidence="6">Reverse transcriptase Ty1/copia-type domain-containing protein</fullName>
    </recommendedName>
</protein>
<feature type="compositionally biased region" description="Pro residues" evidence="1">
    <location>
        <begin position="178"/>
        <end position="187"/>
    </location>
</feature>
<dbReference type="Pfam" id="PF25597">
    <property type="entry name" value="SH3_retrovirus"/>
    <property type="match status" value="1"/>
</dbReference>
<dbReference type="PANTHER" id="PTHR11439">
    <property type="entry name" value="GAG-POL-RELATED RETROTRANSPOSON"/>
    <property type="match status" value="1"/>
</dbReference>
<feature type="domain" description="Reverse transcriptase Ty1/copia-type" evidence="2">
    <location>
        <begin position="230"/>
        <end position="425"/>
    </location>
</feature>
<accession>A0A9Q3GWE3</accession>
<evidence type="ECO:0008006" key="6">
    <source>
        <dbReference type="Google" id="ProtNLM"/>
    </source>
</evidence>
<evidence type="ECO:0000259" key="3">
    <source>
        <dbReference type="Pfam" id="PF25597"/>
    </source>
</evidence>
<dbReference type="PANTHER" id="PTHR11439:SF463">
    <property type="entry name" value="REVERSE TRANSCRIPTASE TY1_COPIA-TYPE DOMAIN-CONTAINING PROTEIN"/>
    <property type="match status" value="1"/>
</dbReference>
<evidence type="ECO:0000256" key="1">
    <source>
        <dbReference type="SAM" id="MobiDB-lite"/>
    </source>
</evidence>
<dbReference type="Pfam" id="PF07727">
    <property type="entry name" value="RVT_2"/>
    <property type="match status" value="1"/>
</dbReference>
<gene>
    <name evidence="4" type="ORF">O181_021149</name>
</gene>
<name>A0A9Q3GWE3_9BASI</name>
<comment type="caution">
    <text evidence="4">The sequence shown here is derived from an EMBL/GenBank/DDBJ whole genome shotgun (WGS) entry which is preliminary data.</text>
</comment>
<reference evidence="4" key="1">
    <citation type="submission" date="2021-03" db="EMBL/GenBank/DDBJ databases">
        <title>Draft genome sequence of rust myrtle Austropuccinia psidii MF-1, a brazilian biotype.</title>
        <authorList>
            <person name="Quecine M.C."/>
            <person name="Pachon D.M.R."/>
            <person name="Bonatelli M.L."/>
            <person name="Correr F.H."/>
            <person name="Franceschini L.M."/>
            <person name="Leite T.F."/>
            <person name="Margarido G.R.A."/>
            <person name="Almeida C.A."/>
            <person name="Ferrarezi J.A."/>
            <person name="Labate C.A."/>
        </authorList>
    </citation>
    <scope>NUCLEOTIDE SEQUENCE</scope>
    <source>
        <strain evidence="4">MF-1</strain>
    </source>
</reference>
<dbReference type="CDD" id="cd09272">
    <property type="entry name" value="RNase_HI_RT_Ty1"/>
    <property type="match status" value="1"/>
</dbReference>
<evidence type="ECO:0000259" key="2">
    <source>
        <dbReference type="Pfam" id="PF07727"/>
    </source>
</evidence>
<dbReference type="AlphaFoldDB" id="A0A9Q3GWE3"/>
<dbReference type="SUPFAM" id="SSF56672">
    <property type="entry name" value="DNA/RNA polymerases"/>
    <property type="match status" value="1"/>
</dbReference>